<dbReference type="RefSeq" id="WP_059284630.1">
    <property type="nucleotide sequence ID" value="NZ_LNQU01000005.1"/>
</dbReference>
<protein>
    <recommendedName>
        <fullName evidence="3">Phage protein</fullName>
    </recommendedName>
</protein>
<dbReference type="Pfam" id="PF05354">
    <property type="entry name" value="Phage_attach"/>
    <property type="match status" value="1"/>
</dbReference>
<organism evidence="1 2">
    <name type="scientific">Aquitalea magnusonii</name>
    <dbReference type="NCBI Taxonomy" id="332411"/>
    <lineage>
        <taxon>Bacteria</taxon>
        <taxon>Pseudomonadati</taxon>
        <taxon>Pseudomonadota</taxon>
        <taxon>Betaproteobacteria</taxon>
        <taxon>Neisseriales</taxon>
        <taxon>Chromobacteriaceae</taxon>
        <taxon>Aquitalea</taxon>
    </lineage>
</organism>
<dbReference type="EMBL" id="QJKC01000004">
    <property type="protein sequence ID" value="PXX49376.1"/>
    <property type="molecule type" value="Genomic_DNA"/>
</dbReference>
<dbReference type="Proteomes" id="UP000248395">
    <property type="component" value="Unassembled WGS sequence"/>
</dbReference>
<dbReference type="InterPro" id="IPR008018">
    <property type="entry name" value="Phage_tail_attach_FII"/>
</dbReference>
<keyword evidence="2" id="KW-1185">Reference proteome</keyword>
<dbReference type="OrthoDB" id="8595390at2"/>
<dbReference type="InterPro" id="IPR053734">
    <property type="entry name" value="Phage_Head-Tail_Connect_sf"/>
</dbReference>
<sequence>MIDWDKQVLGPVIGVFGEPAEITPQSGSPYSVSGVFDEAYKAVDGFSGVESITSVCPVFGIQASACPARPQQGDAVTIIRLGITYLIRDIHDDGHGHLKLLMNYASGG</sequence>
<dbReference type="AlphaFoldDB" id="A0A318K5Y4"/>
<proteinExistence type="predicted"/>
<dbReference type="Gene3D" id="2.40.10.180">
    <property type="entry name" value="Phage tail proteins"/>
    <property type="match status" value="1"/>
</dbReference>
<comment type="caution">
    <text evidence="1">The sequence shown here is derived from an EMBL/GenBank/DDBJ whole genome shotgun (WGS) entry which is preliminary data.</text>
</comment>
<name>A0A318K5Y4_9NEIS</name>
<dbReference type="GO" id="GO:0019068">
    <property type="term" value="P:virion assembly"/>
    <property type="evidence" value="ECO:0007669"/>
    <property type="project" value="InterPro"/>
</dbReference>
<gene>
    <name evidence="1" type="ORF">DFR38_10415</name>
</gene>
<accession>A0A318K5Y4</accession>
<reference evidence="1 2" key="1">
    <citation type="submission" date="2018-05" db="EMBL/GenBank/DDBJ databases">
        <title>Genomic Encyclopedia of Type Strains, Phase IV (KMG-IV): sequencing the most valuable type-strain genomes for metagenomic binning, comparative biology and taxonomic classification.</title>
        <authorList>
            <person name="Goeker M."/>
        </authorList>
    </citation>
    <scope>NUCLEOTIDE SEQUENCE [LARGE SCALE GENOMIC DNA]</scope>
    <source>
        <strain evidence="1 2">DSM 25134</strain>
    </source>
</reference>
<evidence type="ECO:0000313" key="1">
    <source>
        <dbReference type="EMBL" id="PXX49376.1"/>
    </source>
</evidence>
<evidence type="ECO:0008006" key="3">
    <source>
        <dbReference type="Google" id="ProtNLM"/>
    </source>
</evidence>
<evidence type="ECO:0000313" key="2">
    <source>
        <dbReference type="Proteomes" id="UP000248395"/>
    </source>
</evidence>